<accession>A0ACD5W3Q6</accession>
<protein>
    <submittedName>
        <fullName evidence="1">Uncharacterized protein</fullName>
    </submittedName>
</protein>
<evidence type="ECO:0000313" key="1">
    <source>
        <dbReference type="EnsemblPlants" id="AVESA.00010b.r2.3DG0570580.1.CDS"/>
    </source>
</evidence>
<evidence type="ECO:0000313" key="2">
    <source>
        <dbReference type="Proteomes" id="UP001732700"/>
    </source>
</evidence>
<proteinExistence type="predicted"/>
<reference evidence="1" key="1">
    <citation type="submission" date="2021-05" db="EMBL/GenBank/DDBJ databases">
        <authorList>
            <person name="Scholz U."/>
            <person name="Mascher M."/>
            <person name="Fiebig A."/>
        </authorList>
    </citation>
    <scope>NUCLEOTIDE SEQUENCE [LARGE SCALE GENOMIC DNA]</scope>
</reference>
<dbReference type="Proteomes" id="UP001732700">
    <property type="component" value="Chromosome 3D"/>
</dbReference>
<reference evidence="1" key="2">
    <citation type="submission" date="2025-09" db="UniProtKB">
        <authorList>
            <consortium name="EnsemblPlants"/>
        </authorList>
    </citation>
    <scope>IDENTIFICATION</scope>
</reference>
<dbReference type="EnsemblPlants" id="AVESA.00010b.r2.3DG0570580.1">
    <property type="protein sequence ID" value="AVESA.00010b.r2.3DG0570580.1.CDS"/>
    <property type="gene ID" value="AVESA.00010b.r2.3DG0570580"/>
</dbReference>
<name>A0ACD5W3Q6_AVESA</name>
<organism evidence="1 2">
    <name type="scientific">Avena sativa</name>
    <name type="common">Oat</name>
    <dbReference type="NCBI Taxonomy" id="4498"/>
    <lineage>
        <taxon>Eukaryota</taxon>
        <taxon>Viridiplantae</taxon>
        <taxon>Streptophyta</taxon>
        <taxon>Embryophyta</taxon>
        <taxon>Tracheophyta</taxon>
        <taxon>Spermatophyta</taxon>
        <taxon>Magnoliopsida</taxon>
        <taxon>Liliopsida</taxon>
        <taxon>Poales</taxon>
        <taxon>Poaceae</taxon>
        <taxon>BOP clade</taxon>
        <taxon>Pooideae</taxon>
        <taxon>Poodae</taxon>
        <taxon>Poeae</taxon>
        <taxon>Poeae Chloroplast Group 1 (Aveneae type)</taxon>
        <taxon>Aveninae</taxon>
        <taxon>Avena</taxon>
    </lineage>
</organism>
<keyword evidence="2" id="KW-1185">Reference proteome</keyword>
<sequence length="110" mass="11845">MEPAGASLVSLGAPSTVVANRSFWWWQTPRTRTAWPPMAGKSGAKLVSKGCKTCRGTGGVECEGCKGTGKNKKNGNIFERWKCYDCQGFGMRKCPVCGKKGLTPEQAGER</sequence>